<name>A0A9N9TLQ6_PHYSR</name>
<evidence type="ECO:0000256" key="7">
    <source>
        <dbReference type="ARBA" id="ARBA00023180"/>
    </source>
</evidence>
<evidence type="ECO:0000256" key="6">
    <source>
        <dbReference type="ARBA" id="ARBA00023170"/>
    </source>
</evidence>
<dbReference type="PANTHER" id="PTHR42643:SF30">
    <property type="entry name" value="IONOTROPIC RECEPTOR 40A-RELATED"/>
    <property type="match status" value="1"/>
</dbReference>
<dbReference type="PANTHER" id="PTHR42643">
    <property type="entry name" value="IONOTROPIC RECEPTOR 20A-RELATED"/>
    <property type="match status" value="1"/>
</dbReference>
<keyword evidence="4 8" id="KW-1133">Transmembrane helix</keyword>
<feature type="transmembrane region" description="Helical" evidence="8">
    <location>
        <begin position="269"/>
        <end position="287"/>
    </location>
</feature>
<evidence type="ECO:0000256" key="9">
    <source>
        <dbReference type="SAM" id="SignalP"/>
    </source>
</evidence>
<feature type="chain" id="PRO_5040134285" evidence="9">
    <location>
        <begin position="19"/>
        <end position="1331"/>
    </location>
</feature>
<feature type="transmembrane region" description="Helical" evidence="8">
    <location>
        <begin position="1056"/>
        <end position="1074"/>
    </location>
</feature>
<feature type="transmembrane region" description="Helical" evidence="8">
    <location>
        <begin position="1111"/>
        <end position="1130"/>
    </location>
</feature>
<keyword evidence="11" id="KW-1185">Reference proteome</keyword>
<dbReference type="InterPro" id="IPR052192">
    <property type="entry name" value="Insect_Ionotropic_Sensory_Rcpt"/>
</dbReference>
<keyword evidence="9" id="KW-0732">Signal</keyword>
<evidence type="ECO:0000256" key="8">
    <source>
        <dbReference type="SAM" id="Phobius"/>
    </source>
</evidence>
<evidence type="ECO:0000256" key="4">
    <source>
        <dbReference type="ARBA" id="ARBA00022989"/>
    </source>
</evidence>
<feature type="transmembrane region" description="Helical" evidence="8">
    <location>
        <begin position="1305"/>
        <end position="1330"/>
    </location>
</feature>
<feature type="transmembrane region" description="Helical" evidence="8">
    <location>
        <begin position="631"/>
        <end position="650"/>
    </location>
</feature>
<sequence>MLIILFVLVLHICTSSNSYTDDEDLELENILNAVVADSWENNENLYVVNIKEKINYPAVYVNSSDNISVFDYMQPTMYLIAGNLQDILKKLSDLSILNRRGKFVFILPNNRFAEESKGIINKYYLNKLILIIKNNQKYRLFLLNNLNTPLNTSNIFTQIPPKKVEKLNVLSAIYPPYVIRTDEGIFIDIILMAASNLKISINFTLSRFAANTFNVSPEFVPEYFDLYASPISKYSFDVENTICLTEDRAAWAAPILVRTKYWSIFYEEYQLMVWLAFFGLLPVLYVFMKIIVKLIPNQTDIAIMPAICNLVLENSSHLVFDSVSLKIIFSSYMVFCIVFTNVYKSKMFDIMTGGLSTQMIQNADDLIKYKFLMGFPAQAYVDLYKYGNTSFGQALVRNQQMLVCGHYTACLNRTAFKKDMITARLERLFKYIMPRDYVDENGKSLLYMMKHNKKVTLNFGLVFQKGHPLYKRFNKNLMRLFEGGFVQQFCKQFDRQYEQAMSLAEIEKSDNKLSLEMLLSTISPEFVPEYFDLYASPISEYLPDVENSISLAEDRAAWVAPILVRTKYWSIFYEEYQFLVWLAFFGILPVLYVFMKIIVKLIPYQTDIAIMPAICNLVLENSSHLVFDSVSLKIIFSSYMVFCIVFTNVYKSFPAPVYVDMYKNTNTSFHQALTRNQQMLVCGHYTACLNRTAFKKDMITIRLQRLVKYIIPREYVDEKRKSLLYIIIKERPKILNFGLVFQKDHPFYRRFNLNLMRLLEGGFVQQSCKQFDRQYEQAMSLAEMKKSNNKLSLEMLLSTKNSSIVKGDEDLELKNILNSVVADSWQKNENVYVVNVKEQIYYPSVNVNSSVDVTIFDYTQPTMYLIAGNLQDILKKLSDLSILNRRGKYVLILPNNRINEDIKGLTTKYYLNKILLIIKNYQRYELFLHDDLANPLQNISNIFAQIPPKKFTKLNVLGALYPPYVIRNGEGIFIDIISMAASTLNVSINFTLSRYAANTFRISPEFVPEYFDLYASPISEYFPDVENSISLAEDRAAWVAPILVRTKYWSIFYEEYQFLVWLAFFGLLPVLYLFMKIIVKLIPNQTDIAIMPAICNLVLENSSHLVFDSVSLKIIFSSYMVFCIVFTNVYKSKMFDIMTGGLDTQLIQNYDDIIKNKFLVGFPAPVYVDIYKNTNTSFHQALTRNQQLLVCGHYTACLNRTAFKKDMITVRLERLVKYIIPKEYVDEKRKSLLYIIIKERAKIILNFGLVFQKDHPFYRRFNLNLMRLLEGGFVQQSCKQFDRQYDQAMSLAEMKKSNNKLSLEMLLSTFVVYLFMMLLSTIVFFIELYWR</sequence>
<evidence type="ECO:0000256" key="1">
    <source>
        <dbReference type="ARBA" id="ARBA00004651"/>
    </source>
</evidence>
<reference evidence="10" key="1">
    <citation type="submission" date="2022-01" db="EMBL/GenBank/DDBJ databases">
        <authorList>
            <person name="King R."/>
        </authorList>
    </citation>
    <scope>NUCLEOTIDE SEQUENCE</scope>
</reference>
<evidence type="ECO:0000313" key="10">
    <source>
        <dbReference type="EMBL" id="CAG9856261.1"/>
    </source>
</evidence>
<keyword evidence="7" id="KW-0325">Glycoprotein</keyword>
<evidence type="ECO:0000256" key="2">
    <source>
        <dbReference type="ARBA" id="ARBA00022475"/>
    </source>
</evidence>
<keyword evidence="2" id="KW-1003">Cell membrane</keyword>
<feature type="signal peptide" evidence="9">
    <location>
        <begin position="1"/>
        <end position="18"/>
    </location>
</feature>
<evidence type="ECO:0000313" key="11">
    <source>
        <dbReference type="Proteomes" id="UP001153712"/>
    </source>
</evidence>
<dbReference type="GO" id="GO:0005886">
    <property type="term" value="C:plasma membrane"/>
    <property type="evidence" value="ECO:0007669"/>
    <property type="project" value="UniProtKB-SubCell"/>
</dbReference>
<evidence type="ECO:0000256" key="3">
    <source>
        <dbReference type="ARBA" id="ARBA00022692"/>
    </source>
</evidence>
<organism evidence="10 11">
    <name type="scientific">Phyllotreta striolata</name>
    <name type="common">Striped flea beetle</name>
    <name type="synonym">Crioceris striolata</name>
    <dbReference type="NCBI Taxonomy" id="444603"/>
    <lineage>
        <taxon>Eukaryota</taxon>
        <taxon>Metazoa</taxon>
        <taxon>Ecdysozoa</taxon>
        <taxon>Arthropoda</taxon>
        <taxon>Hexapoda</taxon>
        <taxon>Insecta</taxon>
        <taxon>Pterygota</taxon>
        <taxon>Neoptera</taxon>
        <taxon>Endopterygota</taxon>
        <taxon>Coleoptera</taxon>
        <taxon>Polyphaga</taxon>
        <taxon>Cucujiformia</taxon>
        <taxon>Chrysomeloidea</taxon>
        <taxon>Chrysomelidae</taxon>
        <taxon>Galerucinae</taxon>
        <taxon>Alticini</taxon>
        <taxon>Phyllotreta</taxon>
    </lineage>
</organism>
<evidence type="ECO:0000256" key="5">
    <source>
        <dbReference type="ARBA" id="ARBA00023136"/>
    </source>
</evidence>
<keyword evidence="3 8" id="KW-0812">Transmembrane</keyword>
<proteinExistence type="predicted"/>
<accession>A0A9N9TLQ6</accession>
<comment type="subcellular location">
    <subcellularLocation>
        <location evidence="1">Cell membrane</location>
        <topology evidence="1">Multi-pass membrane protein</topology>
    </subcellularLocation>
</comment>
<dbReference type="OrthoDB" id="6430908at2759"/>
<dbReference type="Proteomes" id="UP001153712">
    <property type="component" value="Chromosome 12"/>
</dbReference>
<protein>
    <submittedName>
        <fullName evidence="10">Uncharacterized protein</fullName>
    </submittedName>
</protein>
<gene>
    <name evidence="10" type="ORF">PHYEVI_LOCUS2687</name>
</gene>
<keyword evidence="6" id="KW-0675">Receptor</keyword>
<keyword evidence="5 8" id="KW-0472">Membrane</keyword>
<feature type="transmembrane region" description="Helical" evidence="8">
    <location>
        <begin position="576"/>
        <end position="595"/>
    </location>
</feature>
<dbReference type="EMBL" id="OU900105">
    <property type="protein sequence ID" value="CAG9856261.1"/>
    <property type="molecule type" value="Genomic_DNA"/>
</dbReference>